<accession>A0A923HXS2</accession>
<dbReference type="AlphaFoldDB" id="A0A923HXS2"/>
<keyword evidence="2" id="KW-1185">Reference proteome</keyword>
<evidence type="ECO:0008006" key="3">
    <source>
        <dbReference type="Google" id="ProtNLM"/>
    </source>
</evidence>
<evidence type="ECO:0000313" key="2">
    <source>
        <dbReference type="Proteomes" id="UP000612361"/>
    </source>
</evidence>
<gene>
    <name evidence="1" type="ORF">H8K47_01035</name>
</gene>
<comment type="caution">
    <text evidence="1">The sequence shown here is derived from an EMBL/GenBank/DDBJ whole genome shotgun (WGS) entry which is preliminary data.</text>
</comment>
<protein>
    <recommendedName>
        <fullName evidence="3">ParB-like nuclease family protein</fullName>
    </recommendedName>
</protein>
<evidence type="ECO:0000313" key="1">
    <source>
        <dbReference type="EMBL" id="MBC3933931.1"/>
    </source>
</evidence>
<reference evidence="1" key="1">
    <citation type="submission" date="2020-08" db="EMBL/GenBank/DDBJ databases">
        <title>Novel species isolated from subtropical streams in China.</title>
        <authorList>
            <person name="Lu H."/>
        </authorList>
    </citation>
    <scope>NUCLEOTIDE SEQUENCE</scope>
    <source>
        <strain evidence="1">CY7W</strain>
    </source>
</reference>
<dbReference type="Proteomes" id="UP000612361">
    <property type="component" value="Unassembled WGS sequence"/>
</dbReference>
<proteinExistence type="predicted"/>
<dbReference type="EMBL" id="JACOGG010000001">
    <property type="protein sequence ID" value="MBC3933931.1"/>
    <property type="molecule type" value="Genomic_DNA"/>
</dbReference>
<sequence length="126" mass="14300">MQESQNTVQILWLSEVEEHDYPAAESYLSIIYAENKARELVAKLRDAAIVQFKAKDIFRASQLSLLGVSNSHVEKDRKKIRKGNSLSPLLLVRDEANAKVIIADGYHRLCAVYGFDEDELIHCKIV</sequence>
<name>A0A923HXS2_9BURK</name>
<organism evidence="1 2">
    <name type="scientific">Undibacterium rugosum</name>
    <dbReference type="NCBI Taxonomy" id="2762291"/>
    <lineage>
        <taxon>Bacteria</taxon>
        <taxon>Pseudomonadati</taxon>
        <taxon>Pseudomonadota</taxon>
        <taxon>Betaproteobacteria</taxon>
        <taxon>Burkholderiales</taxon>
        <taxon>Oxalobacteraceae</taxon>
        <taxon>Undibacterium</taxon>
    </lineage>
</organism>